<dbReference type="GO" id="GO:0003677">
    <property type="term" value="F:DNA binding"/>
    <property type="evidence" value="ECO:0007669"/>
    <property type="project" value="UniProtKB-KW"/>
</dbReference>
<dbReference type="CDD" id="cd00822">
    <property type="entry name" value="TopoII_Trans_DNA_gyrase"/>
    <property type="match status" value="1"/>
</dbReference>
<dbReference type="GO" id="GO:0046872">
    <property type="term" value="F:metal ion binding"/>
    <property type="evidence" value="ECO:0007669"/>
    <property type="project" value="UniProtKB-KW"/>
</dbReference>
<evidence type="ECO:0000256" key="8">
    <source>
        <dbReference type="ARBA" id="ARBA00023125"/>
    </source>
</evidence>
<dbReference type="PRINTS" id="PR01159">
    <property type="entry name" value="DNAGYRASEB"/>
</dbReference>
<dbReference type="Pfam" id="PF01751">
    <property type="entry name" value="Toprim"/>
    <property type="match status" value="1"/>
</dbReference>
<comment type="subunit">
    <text evidence="11">Heterotetramer, composed of two GyrA and two GyrB chains. In the heterotetramer, GyrA contains the active site tyrosine that forms a transient covalent intermediate with DNA, while GyrB binds cofactors and catalyzes ATP hydrolysis.</text>
</comment>
<accession>A0A6N2VQT8</accession>
<dbReference type="SMART" id="SM00387">
    <property type="entry name" value="HATPase_c"/>
    <property type="match status" value="1"/>
</dbReference>
<dbReference type="FunFam" id="3.30.565.10:FF:000002">
    <property type="entry name" value="DNA gyrase subunit B"/>
    <property type="match status" value="1"/>
</dbReference>
<dbReference type="EC" id="5.6.2.2" evidence="11"/>
<evidence type="ECO:0000256" key="11">
    <source>
        <dbReference type="HAMAP-Rule" id="MF_01898"/>
    </source>
</evidence>
<feature type="site" description="Interaction with DNA" evidence="11">
    <location>
        <position position="457"/>
    </location>
</feature>
<dbReference type="SMART" id="SM00433">
    <property type="entry name" value="TOP2c"/>
    <property type="match status" value="1"/>
</dbReference>
<comment type="miscellaneous">
    <text evidence="11">Few gyrases are as efficient as E.coli at forming negative supercoils. Not all organisms have 2 type II topoisomerases; in organisms with a single type II topoisomerase this enzyme also has to decatenate newly replicated chromosomes.</text>
</comment>
<comment type="subcellular location">
    <subcellularLocation>
        <location evidence="11">Cytoplasm</location>
    </subcellularLocation>
</comment>
<comment type="catalytic activity">
    <reaction evidence="1 11">
        <text>ATP-dependent breakage, passage and rejoining of double-stranded DNA.</text>
        <dbReference type="EC" id="5.6.2.2"/>
    </reaction>
</comment>
<comment type="subunit">
    <text evidence="10">Heterotetramer composed of ParC and ParE.</text>
</comment>
<dbReference type="PRINTS" id="PR00418">
    <property type="entry name" value="TPI2FAMILY"/>
</dbReference>
<organism evidence="13">
    <name type="scientific">Blautia glucerasea</name>
    <dbReference type="NCBI Taxonomy" id="536633"/>
    <lineage>
        <taxon>Bacteria</taxon>
        <taxon>Bacillati</taxon>
        <taxon>Bacillota</taxon>
        <taxon>Clostridia</taxon>
        <taxon>Lachnospirales</taxon>
        <taxon>Lachnospiraceae</taxon>
        <taxon>Blautia</taxon>
    </lineage>
</organism>
<sequence>MGGENTEYGADQIQILEGLEAVRKRPGMYIGSTSSRGLHHLVYEIVDNAVDEALAGFCTEIQVVINPDNSITVIDNGRGIPVGINHKAGIPAVEVVFTILHAGGKFGGGGYKVSGGLHGVGASVVNALSEWLEVSIYKDGKEYKQRYERGHTMYPLKVIGDCAPEHTGTKVTFLPDKEIFEETVYDYDILKQRLREMAFLTKGLKIVLKDEREDSQKEKTFHYEGGIREFVTYLNRSKEGLYPDVVYCEGEKDGVVVEVAMQHNDSYTENTYGFVNNINTPEGGTHIMGFRNALTKTFNDYARKNKLLKDSEPNLSGDDIREGLTAIVSVKIEEPQFEGQTKQKLGNSEARGAVDSVVSKQLEIFLEQNPAVAKATVEKSVLAQRAREAARKARDLTRRKSALDGMSLPGKLADCSDKNPENCEIYIVEGDSAGGSAKTARNRATQAILPLRGKILNVEKARLDKIYGNKEIKAMITAFGTGIHEDFDISKLRYHKIIIMTDADVDGAHIATLLLTFLYRFMPELIKQGYVYLAQPPLYKVEKNKKVWYAYNDAELNRILEEIGRDNNNKIQRYKGLGEMDAEQLWETTMDPEKRILLRVTMDESATSEIDLTFTTLMGDKVEPRREFIEENARFVENLDI</sequence>
<keyword evidence="4 11" id="KW-0547">Nucleotide-binding</keyword>
<gene>
    <name evidence="11 13" type="primary">gyrB</name>
    <name evidence="13" type="ORF">BGLFYP119_00181</name>
</gene>
<feature type="binding site" evidence="11">
    <location>
        <position position="504"/>
    </location>
    <ligand>
        <name>Mg(2+)</name>
        <dbReference type="ChEBI" id="CHEBI:18420"/>
        <label>2</label>
    </ligand>
</feature>
<evidence type="ECO:0000256" key="3">
    <source>
        <dbReference type="ARBA" id="ARBA00022723"/>
    </source>
</evidence>
<dbReference type="InterPro" id="IPR006171">
    <property type="entry name" value="TOPRIM_dom"/>
</dbReference>
<dbReference type="GO" id="GO:0005694">
    <property type="term" value="C:chromosome"/>
    <property type="evidence" value="ECO:0007669"/>
    <property type="project" value="InterPro"/>
</dbReference>
<comment type="function">
    <text evidence="11">A type II topoisomerase that negatively supercoils closed circular double-stranded (ds) DNA in an ATP-dependent manner to modulate DNA topology and maintain chromosomes in an underwound state. Negative supercoiling favors strand separation, and DNA replication, transcription, recombination and repair, all of which involve strand separation. Also able to catalyze the interconversion of other topological isomers of dsDNA rings, including catenanes and knotted rings. Type II topoisomerases break and join 2 DNA strands simultaneously in an ATP-dependent manner.</text>
</comment>
<protein>
    <recommendedName>
        <fullName evidence="11">DNA gyrase subunit B</fullName>
        <ecNumber evidence="11">5.6.2.2</ecNumber>
    </recommendedName>
</protein>
<evidence type="ECO:0000256" key="10">
    <source>
        <dbReference type="ARBA" id="ARBA00063644"/>
    </source>
</evidence>
<evidence type="ECO:0000256" key="2">
    <source>
        <dbReference type="ARBA" id="ARBA00010708"/>
    </source>
</evidence>
<dbReference type="PROSITE" id="PS00177">
    <property type="entry name" value="TOPOISOMERASE_II"/>
    <property type="match status" value="1"/>
</dbReference>
<dbReference type="InterPro" id="IPR013760">
    <property type="entry name" value="Topo_IIA-like_dom_sf"/>
</dbReference>
<evidence type="ECO:0000256" key="6">
    <source>
        <dbReference type="ARBA" id="ARBA00022842"/>
    </source>
</evidence>
<keyword evidence="9 11" id="KW-0413">Isomerase</keyword>
<dbReference type="AlphaFoldDB" id="A0A6N2VQT8"/>
<feature type="site" description="Interaction with DNA" evidence="11">
    <location>
        <position position="454"/>
    </location>
</feature>
<dbReference type="SUPFAM" id="SSF56719">
    <property type="entry name" value="Type II DNA topoisomerase"/>
    <property type="match status" value="1"/>
</dbReference>
<dbReference type="GO" id="GO:0005737">
    <property type="term" value="C:cytoplasm"/>
    <property type="evidence" value="ECO:0007669"/>
    <property type="project" value="UniProtKB-SubCell"/>
</dbReference>
<evidence type="ECO:0000256" key="5">
    <source>
        <dbReference type="ARBA" id="ARBA00022840"/>
    </source>
</evidence>
<dbReference type="InterPro" id="IPR003594">
    <property type="entry name" value="HATPase_dom"/>
</dbReference>
<dbReference type="Gene3D" id="3.30.565.10">
    <property type="entry name" value="Histidine kinase-like ATPase, C-terminal domain"/>
    <property type="match status" value="1"/>
</dbReference>
<dbReference type="InterPro" id="IPR002288">
    <property type="entry name" value="DNA_gyrase_B_C"/>
</dbReference>
<dbReference type="InterPro" id="IPR013759">
    <property type="entry name" value="Topo_IIA_B_C"/>
</dbReference>
<dbReference type="PANTHER" id="PTHR45866:SF1">
    <property type="entry name" value="DNA GYRASE SUBUNIT B, MITOCHONDRIAL"/>
    <property type="match status" value="1"/>
</dbReference>
<feature type="binding site" evidence="11">
    <location>
        <position position="502"/>
    </location>
    <ligand>
        <name>Mg(2+)</name>
        <dbReference type="ChEBI" id="CHEBI:18420"/>
        <label>1</label>
        <note>catalytic</note>
    </ligand>
</feature>
<dbReference type="Gene3D" id="3.30.230.10">
    <property type="match status" value="1"/>
</dbReference>
<dbReference type="SUPFAM" id="SSF55874">
    <property type="entry name" value="ATPase domain of HSP90 chaperone/DNA topoisomerase II/histidine kinase"/>
    <property type="match status" value="1"/>
</dbReference>
<dbReference type="InterPro" id="IPR018522">
    <property type="entry name" value="TopoIIA_CS"/>
</dbReference>
<dbReference type="InterPro" id="IPR011557">
    <property type="entry name" value="GyrB"/>
</dbReference>
<comment type="similarity">
    <text evidence="2 11">Belongs to the type II topoisomerase GyrB family.</text>
</comment>
<dbReference type="GO" id="GO:0034335">
    <property type="term" value="F:DNA negative supercoiling activity"/>
    <property type="evidence" value="ECO:0007669"/>
    <property type="project" value="UniProtKB-ARBA"/>
</dbReference>
<evidence type="ECO:0000259" key="12">
    <source>
        <dbReference type="PROSITE" id="PS50880"/>
    </source>
</evidence>
<dbReference type="InterPro" id="IPR020568">
    <property type="entry name" value="Ribosomal_Su5_D2-typ_SF"/>
</dbReference>
<dbReference type="Gene3D" id="3.40.50.670">
    <property type="match status" value="1"/>
</dbReference>
<feature type="binding site" evidence="11">
    <location>
        <position position="429"/>
    </location>
    <ligand>
        <name>Mg(2+)</name>
        <dbReference type="ChEBI" id="CHEBI:18420"/>
        <label>1</label>
        <note>catalytic</note>
    </ligand>
</feature>
<dbReference type="HAMAP" id="MF_01898">
    <property type="entry name" value="GyrB"/>
    <property type="match status" value="1"/>
</dbReference>
<evidence type="ECO:0000256" key="9">
    <source>
        <dbReference type="ARBA" id="ARBA00023235"/>
    </source>
</evidence>
<keyword evidence="3 11" id="KW-0479">Metal-binding</keyword>
<dbReference type="InterPro" id="IPR014721">
    <property type="entry name" value="Ribsml_uS5_D2-typ_fold_subgr"/>
</dbReference>
<name>A0A6N2VQT8_9FIRM</name>
<dbReference type="CDD" id="cd16928">
    <property type="entry name" value="HATPase_GyrB-like"/>
    <property type="match status" value="1"/>
</dbReference>
<dbReference type="PROSITE" id="PS50880">
    <property type="entry name" value="TOPRIM"/>
    <property type="match status" value="1"/>
</dbReference>
<keyword evidence="6 11" id="KW-0460">Magnesium</keyword>
<dbReference type="GO" id="GO:0006261">
    <property type="term" value="P:DNA-templated DNA replication"/>
    <property type="evidence" value="ECO:0007669"/>
    <property type="project" value="UniProtKB-UniRule"/>
</dbReference>
<dbReference type="Pfam" id="PF02518">
    <property type="entry name" value="HATPase_c"/>
    <property type="match status" value="1"/>
</dbReference>
<dbReference type="PANTHER" id="PTHR45866">
    <property type="entry name" value="DNA GYRASE/TOPOISOMERASE SUBUNIT B"/>
    <property type="match status" value="1"/>
</dbReference>
<dbReference type="NCBIfam" id="NF004189">
    <property type="entry name" value="PRK05644.1"/>
    <property type="match status" value="1"/>
</dbReference>
<keyword evidence="11" id="KW-0963">Cytoplasm</keyword>
<reference evidence="13" key="1">
    <citation type="submission" date="2019-11" db="EMBL/GenBank/DDBJ databases">
        <authorList>
            <person name="Feng L."/>
        </authorList>
    </citation>
    <scope>NUCLEOTIDE SEQUENCE</scope>
    <source>
        <strain evidence="13">BgluceraseaLFYP119</strain>
    </source>
</reference>
<dbReference type="GO" id="GO:0006265">
    <property type="term" value="P:DNA topological change"/>
    <property type="evidence" value="ECO:0007669"/>
    <property type="project" value="UniProtKB-UniRule"/>
</dbReference>
<dbReference type="Pfam" id="PF00986">
    <property type="entry name" value="DNA_gyraseB_C"/>
    <property type="match status" value="1"/>
</dbReference>
<comment type="cofactor">
    <cofactor evidence="11">
        <name>Mg(2+)</name>
        <dbReference type="ChEBI" id="CHEBI:18420"/>
    </cofactor>
    <cofactor evidence="11">
        <name>Mn(2+)</name>
        <dbReference type="ChEBI" id="CHEBI:29035"/>
    </cofactor>
    <cofactor evidence="11">
        <name>Ca(2+)</name>
        <dbReference type="ChEBI" id="CHEBI:29108"/>
    </cofactor>
    <text evidence="11">Binds two Mg(2+) per subunit. The magnesium ions form salt bridges with both the protein and the DNA. Can also accept other divalent metal cations, such as Mn(2+) or Ca(2+).</text>
</comment>
<feature type="domain" description="Toprim" evidence="12">
    <location>
        <begin position="423"/>
        <end position="537"/>
    </location>
</feature>
<dbReference type="NCBIfam" id="TIGR01059">
    <property type="entry name" value="gyrB"/>
    <property type="match status" value="1"/>
</dbReference>
<dbReference type="InterPro" id="IPR036890">
    <property type="entry name" value="HATPase_C_sf"/>
</dbReference>
<keyword evidence="7 11" id="KW-0799">Topoisomerase</keyword>
<dbReference type="FunFam" id="3.30.230.10:FF:000005">
    <property type="entry name" value="DNA gyrase subunit B"/>
    <property type="match status" value="1"/>
</dbReference>
<dbReference type="InterPro" id="IPR013506">
    <property type="entry name" value="Topo_IIA_bsu_dom2"/>
</dbReference>
<dbReference type="RefSeq" id="WP_156355419.1">
    <property type="nucleotide sequence ID" value="NZ_CACRST010000028.1"/>
</dbReference>
<dbReference type="InterPro" id="IPR000565">
    <property type="entry name" value="Topo_IIA_B"/>
</dbReference>
<dbReference type="FunFam" id="3.40.50.670:FF:000002">
    <property type="entry name" value="DNA gyrase subunit B"/>
    <property type="match status" value="1"/>
</dbReference>
<dbReference type="NCBIfam" id="NF011501">
    <property type="entry name" value="PRK14939.1"/>
    <property type="match status" value="1"/>
</dbReference>
<dbReference type="CDD" id="cd03366">
    <property type="entry name" value="TOPRIM_TopoIIA_GyrB"/>
    <property type="match status" value="1"/>
</dbReference>
<evidence type="ECO:0000313" key="13">
    <source>
        <dbReference type="EMBL" id="VYT32077.1"/>
    </source>
</evidence>
<keyword evidence="5 11" id="KW-0067">ATP-binding</keyword>
<dbReference type="EMBL" id="CACRST010000028">
    <property type="protein sequence ID" value="VYT32077.1"/>
    <property type="molecule type" value="Genomic_DNA"/>
</dbReference>
<dbReference type="GO" id="GO:0005524">
    <property type="term" value="F:ATP binding"/>
    <property type="evidence" value="ECO:0007669"/>
    <property type="project" value="UniProtKB-UniRule"/>
</dbReference>
<dbReference type="SUPFAM" id="SSF54211">
    <property type="entry name" value="Ribosomal protein S5 domain 2-like"/>
    <property type="match status" value="1"/>
</dbReference>
<dbReference type="Pfam" id="PF00204">
    <property type="entry name" value="DNA_gyraseB"/>
    <property type="match status" value="1"/>
</dbReference>
<proteinExistence type="inferred from homology"/>
<keyword evidence="8" id="KW-0238">DNA-binding</keyword>
<evidence type="ECO:0000256" key="1">
    <source>
        <dbReference type="ARBA" id="ARBA00000185"/>
    </source>
</evidence>
<dbReference type="InterPro" id="IPR001241">
    <property type="entry name" value="Topo_IIA"/>
</dbReference>
<dbReference type="InterPro" id="IPR034160">
    <property type="entry name" value="TOPRIM_GyrB"/>
</dbReference>
<feature type="binding site" evidence="11">
    <location>
        <position position="502"/>
    </location>
    <ligand>
        <name>Mg(2+)</name>
        <dbReference type="ChEBI" id="CHEBI:18420"/>
        <label>2</label>
    </ligand>
</feature>
<evidence type="ECO:0000256" key="4">
    <source>
        <dbReference type="ARBA" id="ARBA00022741"/>
    </source>
</evidence>
<evidence type="ECO:0000256" key="7">
    <source>
        <dbReference type="ARBA" id="ARBA00023029"/>
    </source>
</evidence>